<organism evidence="1 2">
    <name type="scientific">Varanus komodoensis</name>
    <name type="common">Komodo dragon</name>
    <dbReference type="NCBI Taxonomy" id="61221"/>
    <lineage>
        <taxon>Eukaryota</taxon>
        <taxon>Metazoa</taxon>
        <taxon>Chordata</taxon>
        <taxon>Craniata</taxon>
        <taxon>Vertebrata</taxon>
        <taxon>Euteleostomi</taxon>
        <taxon>Lepidosauria</taxon>
        <taxon>Squamata</taxon>
        <taxon>Bifurcata</taxon>
        <taxon>Unidentata</taxon>
        <taxon>Episquamata</taxon>
        <taxon>Toxicofera</taxon>
        <taxon>Anguimorpha</taxon>
        <taxon>Paleoanguimorpha</taxon>
        <taxon>Varanoidea</taxon>
        <taxon>Varanidae</taxon>
        <taxon>Varanus</taxon>
    </lineage>
</organism>
<dbReference type="Gene3D" id="3.40.50.300">
    <property type="entry name" value="P-loop containing nucleotide triphosphate hydrolases"/>
    <property type="match status" value="1"/>
</dbReference>
<reference evidence="1" key="1">
    <citation type="submission" date="2025-08" db="UniProtKB">
        <authorList>
            <consortium name="Ensembl"/>
        </authorList>
    </citation>
    <scope>IDENTIFICATION</scope>
</reference>
<proteinExistence type="predicted"/>
<reference evidence="1" key="2">
    <citation type="submission" date="2025-09" db="UniProtKB">
        <authorList>
            <consortium name="Ensembl"/>
        </authorList>
    </citation>
    <scope>IDENTIFICATION</scope>
</reference>
<dbReference type="InterPro" id="IPR027417">
    <property type="entry name" value="P-loop_NTPase"/>
</dbReference>
<keyword evidence="2" id="KW-1185">Reference proteome</keyword>
<protein>
    <submittedName>
        <fullName evidence="1">Uncharacterized protein</fullName>
    </submittedName>
</protein>
<dbReference type="Ensembl" id="ENSVKKT00000015319.1">
    <property type="protein sequence ID" value="ENSVKKP00000014961.1"/>
    <property type="gene ID" value="ENSVKKG00000010273.1"/>
</dbReference>
<name>A0A8D2L0L9_VARKO</name>
<dbReference type="AlphaFoldDB" id="A0A8D2L0L9"/>
<evidence type="ECO:0000313" key="2">
    <source>
        <dbReference type="Proteomes" id="UP000694545"/>
    </source>
</evidence>
<accession>A0A8D2L0L9</accession>
<dbReference type="Proteomes" id="UP000694545">
    <property type="component" value="Unplaced"/>
</dbReference>
<sequence>MGGQCCCLSAEEKANRMLSLEIERRLRQDKRNSRKEVKLLLLGESRRERKVPLKASPSLRNWWASFPSDVGRVSGAEPPDLLQ</sequence>
<evidence type="ECO:0000313" key="1">
    <source>
        <dbReference type="Ensembl" id="ENSVKKP00000014961.1"/>
    </source>
</evidence>